<sequence length="239" mass="25879">MSMVTSASRRKFLLSALVGLPALGIAVHTLSAPEAAEMAAPDLARYTPEFFSANEWSFILAACDRLIPADGRGPGALETNVPVFLDQQLRGELGHDVYLQGPFDVHAPATLGYQLPYTPQQIFQRGIKATDAWCMRQHGKRFSDLDTAGKDAALGSLQSNEVNFANLGEDALKASQFFAELLSDTKNGYLSDPIYGGNKGMKAWIAIGFPGARASYLEWVTQHNVKYPLGPVSLTGMRA</sequence>
<dbReference type="RefSeq" id="WP_074771517.1">
    <property type="nucleotide sequence ID" value="NZ_FNKP01000003.1"/>
</dbReference>
<dbReference type="Proteomes" id="UP000183487">
    <property type="component" value="Unassembled WGS sequence"/>
</dbReference>
<feature type="chain" id="PRO_5010216303" evidence="1">
    <location>
        <begin position="32"/>
        <end position="239"/>
    </location>
</feature>
<evidence type="ECO:0000256" key="1">
    <source>
        <dbReference type="SAM" id="SignalP"/>
    </source>
</evidence>
<evidence type="ECO:0000313" key="2">
    <source>
        <dbReference type="EMBL" id="SDR48921.1"/>
    </source>
</evidence>
<feature type="signal peptide" evidence="1">
    <location>
        <begin position="1"/>
        <end position="31"/>
    </location>
</feature>
<reference evidence="3" key="1">
    <citation type="submission" date="2016-10" db="EMBL/GenBank/DDBJ databases">
        <authorList>
            <person name="Varghese N."/>
            <person name="Submissions S."/>
        </authorList>
    </citation>
    <scope>NUCLEOTIDE SEQUENCE [LARGE SCALE GENOMIC DNA]</scope>
    <source>
        <strain evidence="3">GAS106B</strain>
    </source>
</reference>
<keyword evidence="1" id="KW-0732">Signal</keyword>
<dbReference type="EMBL" id="FNKP01000003">
    <property type="protein sequence ID" value="SDR48921.1"/>
    <property type="molecule type" value="Genomic_DNA"/>
</dbReference>
<evidence type="ECO:0000313" key="3">
    <source>
        <dbReference type="Proteomes" id="UP000183487"/>
    </source>
</evidence>
<keyword evidence="3" id="KW-1185">Reference proteome</keyword>
<dbReference type="PROSITE" id="PS51318">
    <property type="entry name" value="TAT"/>
    <property type="match status" value="1"/>
</dbReference>
<dbReference type="OrthoDB" id="8400810at2"/>
<protein>
    <submittedName>
        <fullName evidence="2">Gluconate 2-dehydrogenase gamma chain</fullName>
    </submittedName>
</protein>
<dbReference type="InterPro" id="IPR006311">
    <property type="entry name" value="TAT_signal"/>
</dbReference>
<gene>
    <name evidence="2" type="ORF">SAMN05443245_6302</name>
</gene>
<organism evidence="2 3">
    <name type="scientific">Paraburkholderia fungorum</name>
    <dbReference type="NCBI Taxonomy" id="134537"/>
    <lineage>
        <taxon>Bacteria</taxon>
        <taxon>Pseudomonadati</taxon>
        <taxon>Pseudomonadota</taxon>
        <taxon>Betaproteobacteria</taxon>
        <taxon>Burkholderiales</taxon>
        <taxon>Burkholderiaceae</taxon>
        <taxon>Paraburkholderia</taxon>
    </lineage>
</organism>
<dbReference type="InterPro" id="IPR027056">
    <property type="entry name" value="Gluconate_2DH_su3"/>
</dbReference>
<proteinExistence type="predicted"/>
<dbReference type="AlphaFoldDB" id="A0A1H1JFW9"/>
<name>A0A1H1JFW9_9BURK</name>
<accession>A0A1H1JFW9</accession>
<dbReference type="Pfam" id="PF13618">
    <property type="entry name" value="Gluconate_2-dh3"/>
    <property type="match status" value="1"/>
</dbReference>